<proteinExistence type="predicted"/>
<comment type="caution">
    <text evidence="1">The sequence shown here is derived from an EMBL/GenBank/DDBJ whole genome shotgun (WGS) entry which is preliminary data.</text>
</comment>
<dbReference type="EMBL" id="BAABHA010000002">
    <property type="protein sequence ID" value="GAA4374621.1"/>
    <property type="molecule type" value="Genomic_DNA"/>
</dbReference>
<sequence length="242" mass="27146">MMALGNRAAAQALPADSSLLAEAVQYVRQHYSGKLGASIALYNGPQYLSYVPPTNPTHPFFIDAKEVMGNVEYDGYYFADVPLLYDIRYDVLVTSNYGDATKFALVGEKVSRFTINGRHFVRVVVPDTAASNNLRTGFYELLFANNDKLQVLARRTKLSQKIVGREVTRIDFRNVDSYYLLKNGTYHPITSKSSVLAAFGDYRQELKNYIKEHNLKFNSQGRAIAAFHLAVYYTGLAKASAR</sequence>
<protein>
    <submittedName>
        <fullName evidence="1">Uncharacterized protein</fullName>
    </submittedName>
</protein>
<dbReference type="Proteomes" id="UP001500454">
    <property type="component" value="Unassembled WGS sequence"/>
</dbReference>
<evidence type="ECO:0000313" key="2">
    <source>
        <dbReference type="Proteomes" id="UP001500454"/>
    </source>
</evidence>
<accession>A0ABP8IUV5</accession>
<reference evidence="2" key="1">
    <citation type="journal article" date="2019" name="Int. J. Syst. Evol. Microbiol.">
        <title>The Global Catalogue of Microorganisms (GCM) 10K type strain sequencing project: providing services to taxonomists for standard genome sequencing and annotation.</title>
        <authorList>
            <consortium name="The Broad Institute Genomics Platform"/>
            <consortium name="The Broad Institute Genome Sequencing Center for Infectious Disease"/>
            <person name="Wu L."/>
            <person name="Ma J."/>
        </authorList>
    </citation>
    <scope>NUCLEOTIDE SEQUENCE [LARGE SCALE GENOMIC DNA]</scope>
    <source>
        <strain evidence="2">JCM 17924</strain>
    </source>
</reference>
<gene>
    <name evidence="1" type="ORF">GCM10023186_06210</name>
</gene>
<name>A0ABP8IUV5_9BACT</name>
<keyword evidence="2" id="KW-1185">Reference proteome</keyword>
<evidence type="ECO:0000313" key="1">
    <source>
        <dbReference type="EMBL" id="GAA4374621.1"/>
    </source>
</evidence>
<organism evidence="1 2">
    <name type="scientific">Hymenobacter koreensis</name>
    <dbReference type="NCBI Taxonomy" id="1084523"/>
    <lineage>
        <taxon>Bacteria</taxon>
        <taxon>Pseudomonadati</taxon>
        <taxon>Bacteroidota</taxon>
        <taxon>Cytophagia</taxon>
        <taxon>Cytophagales</taxon>
        <taxon>Hymenobacteraceae</taxon>
        <taxon>Hymenobacter</taxon>
    </lineage>
</organism>